<dbReference type="AlphaFoldDB" id="A0A1Y2K709"/>
<proteinExistence type="inferred from homology"/>
<dbReference type="Pfam" id="PF02501">
    <property type="entry name" value="T2SSI"/>
    <property type="match status" value="1"/>
</dbReference>
<name>A0A1Y2K709_9PROT</name>
<keyword evidence="3" id="KW-0812">Transmembrane</keyword>
<dbReference type="NCBIfam" id="TIGR01707">
    <property type="entry name" value="gspI"/>
    <property type="match status" value="1"/>
</dbReference>
<dbReference type="STRING" id="1434232.MAIT1_03503"/>
<dbReference type="InterPro" id="IPR045584">
    <property type="entry name" value="Pilin-like"/>
</dbReference>
<dbReference type="PANTHER" id="PTHR38779:SF2">
    <property type="entry name" value="TYPE II SECRETION SYSTEM PROTEIN I-RELATED"/>
    <property type="match status" value="1"/>
</dbReference>
<evidence type="ECO:0000313" key="9">
    <source>
        <dbReference type="EMBL" id="OSM05330.1"/>
    </source>
</evidence>
<feature type="signal peptide" evidence="7">
    <location>
        <begin position="1"/>
        <end position="23"/>
    </location>
</feature>
<evidence type="ECO:0000256" key="5">
    <source>
        <dbReference type="ARBA" id="ARBA00023136"/>
    </source>
</evidence>
<keyword evidence="2 6" id="KW-0488">Methylation</keyword>
<dbReference type="SUPFAM" id="SSF54523">
    <property type="entry name" value="Pili subunits"/>
    <property type="match status" value="1"/>
</dbReference>
<evidence type="ECO:0000256" key="7">
    <source>
        <dbReference type="SAM" id="SignalP"/>
    </source>
</evidence>
<evidence type="ECO:0000256" key="3">
    <source>
        <dbReference type="ARBA" id="ARBA00022692"/>
    </source>
</evidence>
<evidence type="ECO:0000313" key="10">
    <source>
        <dbReference type="Proteomes" id="UP000194003"/>
    </source>
</evidence>
<sequence length="113" mass="12665">MLVALAVLAIAMGATMKAASVFAQNAAHMRERTLAHWVAMNQAAEHQARREWLAPGRYNGKEEMGGRVWYWTIEVSGTPINAIRRMDIAVRRVEDRKATPVATLEAYLARRTS</sequence>
<comment type="caution">
    <text evidence="9">The sequence shown here is derived from an EMBL/GenBank/DDBJ whole genome shotgun (WGS) entry which is preliminary data.</text>
</comment>
<keyword evidence="6" id="KW-0997">Cell inner membrane</keyword>
<evidence type="ECO:0000256" key="1">
    <source>
        <dbReference type="ARBA" id="ARBA00004167"/>
    </source>
</evidence>
<keyword evidence="4" id="KW-1133">Transmembrane helix</keyword>
<comment type="subunit">
    <text evidence="6">Type II secretion is composed of four main components: the outer membrane complex, the inner membrane complex, the cytoplasmic secretion ATPase and the periplasm-spanning pseudopilus.</text>
</comment>
<dbReference type="PANTHER" id="PTHR38779">
    <property type="entry name" value="TYPE II SECRETION SYSTEM PROTEIN I-RELATED"/>
    <property type="match status" value="1"/>
</dbReference>
<dbReference type="GO" id="GO:0015628">
    <property type="term" value="P:protein secretion by the type II secretion system"/>
    <property type="evidence" value="ECO:0007669"/>
    <property type="project" value="UniProtKB-UniRule"/>
</dbReference>
<dbReference type="GO" id="GO:0015627">
    <property type="term" value="C:type II protein secretion system complex"/>
    <property type="evidence" value="ECO:0007669"/>
    <property type="project" value="UniProtKB-UniRule"/>
</dbReference>
<dbReference type="Proteomes" id="UP000194003">
    <property type="component" value="Unassembled WGS sequence"/>
</dbReference>
<evidence type="ECO:0000256" key="4">
    <source>
        <dbReference type="ARBA" id="ARBA00022989"/>
    </source>
</evidence>
<evidence type="ECO:0000259" key="8">
    <source>
        <dbReference type="Pfam" id="PF02501"/>
    </source>
</evidence>
<feature type="chain" id="PRO_5010987455" description="Type II secretion system protein I" evidence="7">
    <location>
        <begin position="24"/>
        <end position="113"/>
    </location>
</feature>
<dbReference type="InterPro" id="IPR010052">
    <property type="entry name" value="T2SS_protein-GspI"/>
</dbReference>
<comment type="subcellular location">
    <subcellularLocation>
        <location evidence="6">Cell inner membrane</location>
        <topology evidence="6">Single-pass membrane protein</topology>
    </subcellularLocation>
    <subcellularLocation>
        <location evidence="1">Membrane</location>
        <topology evidence="1">Single-pass membrane protein</topology>
    </subcellularLocation>
</comment>
<dbReference type="GO" id="GO:0005886">
    <property type="term" value="C:plasma membrane"/>
    <property type="evidence" value="ECO:0007669"/>
    <property type="project" value="UniProtKB-SubCell"/>
</dbReference>
<comment type="PTM">
    <text evidence="6">Cleaved by prepilin peptidase.</text>
</comment>
<comment type="similarity">
    <text evidence="6">Belongs to the GSP I family.</text>
</comment>
<keyword evidence="7" id="KW-0732">Signal</keyword>
<dbReference type="EMBL" id="LVJN01000018">
    <property type="protein sequence ID" value="OSM05330.1"/>
    <property type="molecule type" value="Genomic_DNA"/>
</dbReference>
<accession>A0A1Y2K709</accession>
<reference evidence="9 10" key="1">
    <citation type="journal article" date="2016" name="BMC Genomics">
        <title>Combined genomic and structural analyses of a cultured magnetotactic bacterium reveals its niche adaptation to a dynamic environment.</title>
        <authorList>
            <person name="Araujo A.C."/>
            <person name="Morillo V."/>
            <person name="Cypriano J."/>
            <person name="Teixeira L.C."/>
            <person name="Leao P."/>
            <person name="Lyra S."/>
            <person name="Almeida L.G."/>
            <person name="Bazylinski D.A."/>
            <person name="Vasconcellos A.T."/>
            <person name="Abreu F."/>
            <person name="Lins U."/>
        </authorList>
    </citation>
    <scope>NUCLEOTIDE SEQUENCE [LARGE SCALE GENOMIC DNA]</scope>
    <source>
        <strain evidence="9 10">IT-1</strain>
    </source>
</reference>
<organism evidence="9 10">
    <name type="scientific">Magnetofaba australis IT-1</name>
    <dbReference type="NCBI Taxonomy" id="1434232"/>
    <lineage>
        <taxon>Bacteria</taxon>
        <taxon>Pseudomonadati</taxon>
        <taxon>Pseudomonadota</taxon>
        <taxon>Magnetococcia</taxon>
        <taxon>Magnetococcales</taxon>
        <taxon>Magnetococcaceae</taxon>
        <taxon>Magnetofaba</taxon>
    </lineage>
</organism>
<dbReference type="InterPro" id="IPR003413">
    <property type="entry name" value="T2SS_GspI_C"/>
</dbReference>
<dbReference type="Gene3D" id="3.30.1300.30">
    <property type="entry name" value="GSPII I/J protein-like"/>
    <property type="match status" value="1"/>
</dbReference>
<keyword evidence="5" id="KW-0472">Membrane</keyword>
<evidence type="ECO:0000256" key="6">
    <source>
        <dbReference type="RuleBase" id="RU368030"/>
    </source>
</evidence>
<comment type="function">
    <text evidence="6">Component of the type II secretion system required for the energy-dependent secretion of extracellular factors such as proteases and toxins from the periplasm.</text>
</comment>
<gene>
    <name evidence="9" type="ORF">MAIT1_03503</name>
</gene>
<feature type="domain" description="Type II secretion system protein GspI C-terminal" evidence="8">
    <location>
        <begin position="29"/>
        <end position="108"/>
    </location>
</feature>
<keyword evidence="6" id="KW-1003">Cell membrane</keyword>
<protein>
    <recommendedName>
        <fullName evidence="6">Type II secretion system protein I</fullName>
        <shortName evidence="6">T2SS minor pseudopilin I</shortName>
    </recommendedName>
</protein>
<keyword evidence="10" id="KW-1185">Reference proteome</keyword>
<evidence type="ECO:0000256" key="2">
    <source>
        <dbReference type="ARBA" id="ARBA00022481"/>
    </source>
</evidence>